<proteinExistence type="predicted"/>
<evidence type="ECO:0008006" key="3">
    <source>
        <dbReference type="Google" id="ProtNLM"/>
    </source>
</evidence>
<dbReference type="Proteomes" id="UP001163882">
    <property type="component" value="Chromosome"/>
</dbReference>
<dbReference type="EMBL" id="CP107716">
    <property type="protein sequence ID" value="UYQ70988.1"/>
    <property type="molecule type" value="Genomic_DNA"/>
</dbReference>
<name>A0ABY6IK86_9HYPH</name>
<evidence type="ECO:0000313" key="1">
    <source>
        <dbReference type="EMBL" id="UYQ70988.1"/>
    </source>
</evidence>
<protein>
    <recommendedName>
        <fullName evidence="3">Helix-turn-helix domain-containing protein</fullName>
    </recommendedName>
</protein>
<dbReference type="RefSeq" id="WP_264224652.1">
    <property type="nucleotide sequence ID" value="NZ_CP107716.1"/>
</dbReference>
<keyword evidence="2" id="KW-1185">Reference proteome</keyword>
<reference evidence="1" key="1">
    <citation type="submission" date="2022-10" db="EMBL/GenBank/DDBJ databases">
        <title>YIM 151497 complete genome.</title>
        <authorList>
            <person name="Chen X."/>
        </authorList>
    </citation>
    <scope>NUCLEOTIDE SEQUENCE</scope>
    <source>
        <strain evidence="1">YIM 151497</strain>
    </source>
</reference>
<gene>
    <name evidence="1" type="ORF">OF122_13060</name>
</gene>
<sequence>MNHPARGSYEQSRNRWTGDVELRADDHEFWRLVQKRVAQRWSWEQIAVEIGCRAEDLIHWANWVYKPAKDKKPLAKVDTRRIERVSNDALPVGAVQAKSAQFMAWKRAQEGARKAREAIGQ</sequence>
<organism evidence="1 2">
    <name type="scientific">Pelagibacterium flavum</name>
    <dbReference type="NCBI Taxonomy" id="2984530"/>
    <lineage>
        <taxon>Bacteria</taxon>
        <taxon>Pseudomonadati</taxon>
        <taxon>Pseudomonadota</taxon>
        <taxon>Alphaproteobacteria</taxon>
        <taxon>Hyphomicrobiales</taxon>
        <taxon>Devosiaceae</taxon>
        <taxon>Pelagibacterium</taxon>
    </lineage>
</organism>
<accession>A0ABY6IK86</accession>
<evidence type="ECO:0000313" key="2">
    <source>
        <dbReference type="Proteomes" id="UP001163882"/>
    </source>
</evidence>